<keyword evidence="3" id="KW-1185">Reference proteome</keyword>
<dbReference type="STRING" id="570521.SAMN04488508_109255"/>
<dbReference type="Proteomes" id="UP000184432">
    <property type="component" value="Unassembled WGS sequence"/>
</dbReference>
<evidence type="ECO:0000256" key="1">
    <source>
        <dbReference type="SAM" id="SignalP"/>
    </source>
</evidence>
<evidence type="ECO:0000313" key="2">
    <source>
        <dbReference type="EMBL" id="SHJ50379.1"/>
    </source>
</evidence>
<dbReference type="RefSeq" id="WP_073320270.1">
    <property type="nucleotide sequence ID" value="NZ_FQYP01000009.1"/>
</dbReference>
<proteinExistence type="predicted"/>
<protein>
    <recommendedName>
        <fullName evidence="4">YD repeat-containing protein</fullName>
    </recommendedName>
</protein>
<dbReference type="OrthoDB" id="9814627at2"/>
<dbReference type="AlphaFoldDB" id="A0A1M6JUP7"/>
<name>A0A1M6JUP7_9FLAO</name>
<keyword evidence="1" id="KW-0732">Signal</keyword>
<dbReference type="EMBL" id="FQYP01000009">
    <property type="protein sequence ID" value="SHJ50379.1"/>
    <property type="molecule type" value="Genomic_DNA"/>
</dbReference>
<evidence type="ECO:0000313" key="3">
    <source>
        <dbReference type="Proteomes" id="UP000184432"/>
    </source>
</evidence>
<gene>
    <name evidence="2" type="ORF">SAMN04488508_109255</name>
</gene>
<sequence length="1140" mass="127136">MKKHVVLLLMMASAVIWGQELPSVTPPSPTAFELGKYGEVPVGMFTGTANVSVPFYTYKTKNLSVPIALSYNSNGLRVDQMTSWVGLGWSLNAGGVITRTVKDEDDDGAGAGLLRNAPDQEIQEMVLAGGSMINPTVLDFYVNGAGQGVDTEYDIYNFNVMGASGRFILDRENRVHILSDNPLLKITTSGYQFNRIFTITTQDGIQYEFTAIESSDVLVPVTASFDPPRTVTSWYMTKIVHPLGDEITFTYTSNNYQFVQGEGESYSKLVAKEECPNMPCPQGGLSTSETKVSIYGLRLTGISSNRPAAGTVSFTASSKHQDIPIALLDQVQIKDKNDVLVENFDLQYTITGNTRAFLDRVIMKDTQQSYEFAYSDKDAFPSRLSKAQDYWGYYNGKTTNTHRVPRTDNPVFNNFGADRTPSPIHTQKGLLQRVTYPTKGYNEFVYEANVIRENQSAVSNTQLDVHTGSSFPNSITFTLPDNYFQNTVYPTRIIASMDLDGFACSSCTGTGSISIYDNTDNRMAYSGTISRDQSINDTAILMQNHNYTMSITTTGNLNFIANLNYATSDSQMTDVTKGGVRIKEVHTKDANGNETNSKYYHYERLDTPGVSSGIKGLPISFEGGYETRTACDPTEGSTAPAGGNTHCVYATLSSSTANTLFDQRGSAIYYPFVCVSTGDATGKYGMEEHEFIVNRSTTNQLIWGGGEFTPIQFNNADAVNNGFTKKVTMYTKKGNDFIKAQETINTYEKDLSYTNTVNSYIIRKDFNPVFAGQIDYVCDAQDVNRTYTYSYCDAVHTHQWQINNGHSCIAAGHNNITVQRQHPCYGLSVGAKVQHHVYYDFGEPTYLTVIRDQYNSERYYMDKVENKVYDSDGNNPLVTTTKYYYDNLFHRLPTRTEVTDSKGKQMITKTYYPDDVTSLSSLPGGDLSQAQYDGINSLKRVNQNRSATPVQVEQYEKENGTEVLLSTQRTLFKDWGSNTILPEEVLAAKGSQVLEPRVKYTEYDGFGNPTEVAKSDGTPMAYIWGYNHQYPVAKIENMTYSGVSAYVNTIQSKSDLDTDHKMGGQGTEGALRTELNKLRTELPTDAMVTTYTYDPMVGVTSMTDPRGYTVYYEYDEFNRLEYVRDADGNLISENKYHYKN</sequence>
<evidence type="ECO:0008006" key="4">
    <source>
        <dbReference type="Google" id="ProtNLM"/>
    </source>
</evidence>
<dbReference type="Gene3D" id="2.180.10.10">
    <property type="entry name" value="RHS repeat-associated core"/>
    <property type="match status" value="1"/>
</dbReference>
<feature type="chain" id="PRO_5012387037" description="YD repeat-containing protein" evidence="1">
    <location>
        <begin position="19"/>
        <end position="1140"/>
    </location>
</feature>
<accession>A0A1M6JUP7</accession>
<organism evidence="2 3">
    <name type="scientific">Aquimarina spongiae</name>
    <dbReference type="NCBI Taxonomy" id="570521"/>
    <lineage>
        <taxon>Bacteria</taxon>
        <taxon>Pseudomonadati</taxon>
        <taxon>Bacteroidota</taxon>
        <taxon>Flavobacteriia</taxon>
        <taxon>Flavobacteriales</taxon>
        <taxon>Flavobacteriaceae</taxon>
        <taxon>Aquimarina</taxon>
    </lineage>
</organism>
<reference evidence="3" key="1">
    <citation type="submission" date="2016-11" db="EMBL/GenBank/DDBJ databases">
        <authorList>
            <person name="Varghese N."/>
            <person name="Submissions S."/>
        </authorList>
    </citation>
    <scope>NUCLEOTIDE SEQUENCE [LARGE SCALE GENOMIC DNA]</scope>
    <source>
        <strain evidence="3">DSM 22623</strain>
    </source>
</reference>
<feature type="signal peptide" evidence="1">
    <location>
        <begin position="1"/>
        <end position="18"/>
    </location>
</feature>